<name>A0A8N4EU57_ELAGV</name>
<accession>A0A8N4EU57</accession>
<proteinExistence type="predicted"/>
<dbReference type="InterPro" id="IPR001623">
    <property type="entry name" value="DnaJ_domain"/>
</dbReference>
<dbReference type="RefSeq" id="XP_029117847.1">
    <property type="nucleotide sequence ID" value="XM_029262014.1"/>
</dbReference>
<dbReference type="Pfam" id="PF00226">
    <property type="entry name" value="DnaJ"/>
    <property type="match status" value="1"/>
</dbReference>
<sequence length="282" mass="33040">MNHAIRATVLGPRPASPSTISVSFFHSTPILERKRRTNWHSVYDSIVCFVISPQEYFPRYPIWIVVRRFNYYAKRRRKIESKRTLLRNISDYAEYLFESWRDEDERNTTNDGAPWFRRHYSARGTKKSGFHVHEPRWEDYRTKRRGAFVFCSTDDDDDEVETIFRSAFGGARYSYWSFSGFENFQWRNSSSHAHSKSSRNWSYESDDETDTSLESELASERLALGLSASGPLKLEEVKNAYRACALRWHPDRHQGASKVAAEEKFKHCSAAYKILCDRLAVS</sequence>
<dbReference type="Gene3D" id="1.10.287.110">
    <property type="entry name" value="DnaJ domain"/>
    <property type="match status" value="1"/>
</dbReference>
<evidence type="ECO:0000259" key="1">
    <source>
        <dbReference type="PROSITE" id="PS50076"/>
    </source>
</evidence>
<dbReference type="CDD" id="cd06257">
    <property type="entry name" value="DnaJ"/>
    <property type="match status" value="1"/>
</dbReference>
<evidence type="ECO:0000313" key="3">
    <source>
        <dbReference type="RefSeq" id="XP_029117847.1"/>
    </source>
</evidence>
<keyword evidence="2" id="KW-1185">Reference proteome</keyword>
<dbReference type="Proteomes" id="UP000504607">
    <property type="component" value="Unplaced"/>
</dbReference>
<dbReference type="PRINTS" id="PR00625">
    <property type="entry name" value="JDOMAIN"/>
</dbReference>
<gene>
    <name evidence="3" type="primary">LOC105035663</name>
</gene>
<reference evidence="3" key="1">
    <citation type="submission" date="2025-08" db="UniProtKB">
        <authorList>
            <consortium name="RefSeq"/>
        </authorList>
    </citation>
    <scope>IDENTIFICATION</scope>
</reference>
<organism evidence="2 3">
    <name type="scientific">Elaeis guineensis var. tenera</name>
    <name type="common">Oil palm</name>
    <dbReference type="NCBI Taxonomy" id="51953"/>
    <lineage>
        <taxon>Eukaryota</taxon>
        <taxon>Viridiplantae</taxon>
        <taxon>Streptophyta</taxon>
        <taxon>Embryophyta</taxon>
        <taxon>Tracheophyta</taxon>
        <taxon>Spermatophyta</taxon>
        <taxon>Magnoliopsida</taxon>
        <taxon>Liliopsida</taxon>
        <taxon>Arecaceae</taxon>
        <taxon>Arecoideae</taxon>
        <taxon>Cocoseae</taxon>
        <taxon>Elaeidinae</taxon>
        <taxon>Elaeis</taxon>
    </lineage>
</organism>
<feature type="domain" description="J" evidence="1">
    <location>
        <begin position="219"/>
        <end position="280"/>
    </location>
</feature>
<dbReference type="PANTHER" id="PTHR45376">
    <property type="entry name" value="CHAPERONE DNAJ-DOMAIN SUPERFAMILY PROTEIN-RELATED"/>
    <property type="match status" value="1"/>
</dbReference>
<dbReference type="PROSITE" id="PS50076">
    <property type="entry name" value="DNAJ_2"/>
    <property type="match status" value="1"/>
</dbReference>
<evidence type="ECO:0000313" key="2">
    <source>
        <dbReference type="Proteomes" id="UP000504607"/>
    </source>
</evidence>
<dbReference type="GO" id="GO:0005783">
    <property type="term" value="C:endoplasmic reticulum"/>
    <property type="evidence" value="ECO:0007669"/>
    <property type="project" value="UniProtKB-ARBA"/>
</dbReference>
<dbReference type="InterPro" id="IPR036869">
    <property type="entry name" value="J_dom_sf"/>
</dbReference>
<dbReference type="OrthoDB" id="10250354at2759"/>
<protein>
    <submittedName>
        <fullName evidence="3">Uncharacterized protein LOC105035663 isoform X1</fullName>
    </submittedName>
</protein>
<dbReference type="SMART" id="SM00271">
    <property type="entry name" value="DnaJ"/>
    <property type="match status" value="1"/>
</dbReference>
<dbReference type="AlphaFoldDB" id="A0A8N4EU57"/>
<dbReference type="PANTHER" id="PTHR45376:SF1">
    <property type="entry name" value="CHAPERONE DNAJ-DOMAIN SUPERFAMILY PROTEIN-RELATED"/>
    <property type="match status" value="1"/>
</dbReference>
<dbReference type="SUPFAM" id="SSF46565">
    <property type="entry name" value="Chaperone J-domain"/>
    <property type="match status" value="1"/>
</dbReference>